<name>A0A2T9YXX6_9FUNG</name>
<proteinExistence type="predicted"/>
<feature type="region of interest" description="Disordered" evidence="1">
    <location>
        <begin position="43"/>
        <end position="160"/>
    </location>
</feature>
<evidence type="ECO:0000313" key="2">
    <source>
        <dbReference type="EMBL" id="PVU97203.1"/>
    </source>
</evidence>
<evidence type="ECO:0000256" key="1">
    <source>
        <dbReference type="SAM" id="MobiDB-lite"/>
    </source>
</evidence>
<protein>
    <recommendedName>
        <fullName evidence="4">Mtf2-like C-terminal domain-containing protein</fullName>
    </recommendedName>
</protein>
<reference evidence="2 3" key="1">
    <citation type="journal article" date="2018" name="MBio">
        <title>Comparative Genomics Reveals the Core Gene Toolbox for the Fungus-Insect Symbiosis.</title>
        <authorList>
            <person name="Wang Y."/>
            <person name="Stata M."/>
            <person name="Wang W."/>
            <person name="Stajich J.E."/>
            <person name="White M.M."/>
            <person name="Moncalvo J.M."/>
        </authorList>
    </citation>
    <scope>NUCLEOTIDE SEQUENCE [LARGE SCALE GENOMIC DNA]</scope>
    <source>
        <strain evidence="2 3">SWE-8-4</strain>
    </source>
</reference>
<dbReference type="Proteomes" id="UP000245383">
    <property type="component" value="Unassembled WGS sequence"/>
</dbReference>
<evidence type="ECO:0008006" key="4">
    <source>
        <dbReference type="Google" id="ProtNLM"/>
    </source>
</evidence>
<organism evidence="2 3">
    <name type="scientific">Smittium simulii</name>
    <dbReference type="NCBI Taxonomy" id="133385"/>
    <lineage>
        <taxon>Eukaryota</taxon>
        <taxon>Fungi</taxon>
        <taxon>Fungi incertae sedis</taxon>
        <taxon>Zoopagomycota</taxon>
        <taxon>Kickxellomycotina</taxon>
        <taxon>Harpellomycetes</taxon>
        <taxon>Harpellales</taxon>
        <taxon>Legeriomycetaceae</taxon>
        <taxon>Smittium</taxon>
    </lineage>
</organism>
<keyword evidence="3" id="KW-1185">Reference proteome</keyword>
<dbReference type="EMBL" id="MBFR01000016">
    <property type="protein sequence ID" value="PVU97203.1"/>
    <property type="molecule type" value="Genomic_DNA"/>
</dbReference>
<dbReference type="AlphaFoldDB" id="A0A2T9YXX6"/>
<sequence length="423" mass="47717">MFRLLFNHQIYKAKLCSKPARRFFSPSFKSLNDEPHRQTFSLEVQPDLNSSTNLTPDNKPDLSNSSTNLTPDNQPDIPNSSTTLTPDNKLDLSNSSNTLTPDNQPDISSSSTNLTPDNQPDISSSSTNLTPDSKPDISSSSTTLTPDSNPDISNSLDLNSPNYRQLQKANGLHDIEKTIIPGKLASTVSEIKPKNPDYKPFNSPTTRMNSMIKNRDREQIWLSQISRIRDIYTLSAFITEKVFIDHTDIKKSEFDLKSDPNITTDGKKSEFDLKSDPNITTDIKKIKQSTDKDLLLGQKRLELKMVLSSPILTNIVALARSMGSMELVMYIYDRTNKLPTQTKLTCFEAGLYLEFIKSAWELDHNIDFVIKLMNQSIVFGAEFDSVYIEYINEILAKIRDKPQISNEFKALKKLAHQAQSLIV</sequence>
<gene>
    <name evidence="2" type="ORF">BB561_000703</name>
</gene>
<dbReference type="OrthoDB" id="10677191at2759"/>
<accession>A0A2T9YXX6</accession>
<evidence type="ECO:0000313" key="3">
    <source>
        <dbReference type="Proteomes" id="UP000245383"/>
    </source>
</evidence>
<comment type="caution">
    <text evidence="2">The sequence shown here is derived from an EMBL/GenBank/DDBJ whole genome shotgun (WGS) entry which is preliminary data.</text>
</comment>